<gene>
    <name evidence="2" type="ORF">GWK10_09840</name>
</gene>
<dbReference type="Pfam" id="PF13905">
    <property type="entry name" value="Thioredoxin_8"/>
    <property type="match status" value="1"/>
</dbReference>
<organism evidence="2 3">
    <name type="scientific">Spongiivirga citrea</name>
    <dbReference type="NCBI Taxonomy" id="1481457"/>
    <lineage>
        <taxon>Bacteria</taxon>
        <taxon>Pseudomonadati</taxon>
        <taxon>Bacteroidota</taxon>
        <taxon>Flavobacteriia</taxon>
        <taxon>Flavobacteriales</taxon>
        <taxon>Flavobacteriaceae</taxon>
        <taxon>Spongiivirga</taxon>
    </lineage>
</organism>
<proteinExistence type="predicted"/>
<comment type="caution">
    <text evidence="2">The sequence shown here is derived from an EMBL/GenBank/DDBJ whole genome shotgun (WGS) entry which is preliminary data.</text>
</comment>
<dbReference type="AlphaFoldDB" id="A0A6M0CIZ5"/>
<sequence length="478" mass="56054">MKHLYFFILIPLLISCGNSTDQKNDVAYFGGQIVNPNEDFLLLFKENVLIDTIQLDKNNRFLVEIDSVVPGIYHFYHSPEYQYVHVEPNDSILIRLNTFEFDESLVFSGKGGEKNNFLVDMYLTHESEEDFTYSLYKRAPEDFTTAVDSMQELKLTKFEKFSLENEISDNAKELLLATINYPHYETKELYPFTHKNRFGKGKVAQIPASFYSFRNNVNFNSEVLGHYREYINYLKSYVNNSTYSTCKKVCDQGALRKSLHYNTHKMQLIDSVVKEDKVKNILLRHTATSYLFDNHEHVNDEKFLTMFFKYSTNPQYDREIDDLYHNIQNVQKGKPLPPVALVDANGKDLAIFDVGPNDDGTIYYFWSIYSKRHLRSLNRKINKYQNRFPHLQFVGININSDHEKWLQTLATTSFDKKTQFRSKNYSEMREKLIIPRIHKTIIVDGKGQIVNAFANLFDANFERQLFELTADRAIVSRK</sequence>
<keyword evidence="3" id="KW-1185">Reference proteome</keyword>
<evidence type="ECO:0000313" key="2">
    <source>
        <dbReference type="EMBL" id="NER17512.1"/>
    </source>
</evidence>
<dbReference type="RefSeq" id="WP_164032112.1">
    <property type="nucleotide sequence ID" value="NZ_JAABOQ010000004.1"/>
</dbReference>
<evidence type="ECO:0000313" key="3">
    <source>
        <dbReference type="Proteomes" id="UP000474296"/>
    </source>
</evidence>
<dbReference type="PROSITE" id="PS51257">
    <property type="entry name" value="PROKAR_LIPOPROTEIN"/>
    <property type="match status" value="1"/>
</dbReference>
<dbReference type="InterPro" id="IPR036249">
    <property type="entry name" value="Thioredoxin-like_sf"/>
</dbReference>
<dbReference type="InterPro" id="IPR012336">
    <property type="entry name" value="Thioredoxin-like_fold"/>
</dbReference>
<accession>A0A6M0CIZ5</accession>
<protein>
    <recommendedName>
        <fullName evidence="1">Thioredoxin domain-containing protein</fullName>
    </recommendedName>
</protein>
<reference evidence="2 3" key="1">
    <citation type="submission" date="2020-01" db="EMBL/GenBank/DDBJ databases">
        <title>Spongiivirga citrea KCTC 32990T.</title>
        <authorList>
            <person name="Wang G."/>
        </authorList>
    </citation>
    <scope>NUCLEOTIDE SEQUENCE [LARGE SCALE GENOMIC DNA]</scope>
    <source>
        <strain evidence="2 3">KCTC 32990</strain>
    </source>
</reference>
<dbReference type="Proteomes" id="UP000474296">
    <property type="component" value="Unassembled WGS sequence"/>
</dbReference>
<dbReference type="EMBL" id="JAABOQ010000004">
    <property type="protein sequence ID" value="NER17512.1"/>
    <property type="molecule type" value="Genomic_DNA"/>
</dbReference>
<dbReference type="Gene3D" id="3.40.30.10">
    <property type="entry name" value="Glutaredoxin"/>
    <property type="match status" value="1"/>
</dbReference>
<dbReference type="SUPFAM" id="SSF52833">
    <property type="entry name" value="Thioredoxin-like"/>
    <property type="match status" value="1"/>
</dbReference>
<dbReference type="PROSITE" id="PS51352">
    <property type="entry name" value="THIOREDOXIN_2"/>
    <property type="match status" value="1"/>
</dbReference>
<evidence type="ECO:0000259" key="1">
    <source>
        <dbReference type="PROSITE" id="PS51352"/>
    </source>
</evidence>
<dbReference type="InterPro" id="IPR013766">
    <property type="entry name" value="Thioredoxin_domain"/>
</dbReference>
<feature type="domain" description="Thioredoxin" evidence="1">
    <location>
        <begin position="330"/>
        <end position="478"/>
    </location>
</feature>
<name>A0A6M0CIZ5_9FLAO</name>